<dbReference type="STRING" id="653667.S9VU10"/>
<dbReference type="SMART" id="SM01181">
    <property type="entry name" value="E2_bind"/>
    <property type="match status" value="1"/>
</dbReference>
<evidence type="ECO:0000256" key="1">
    <source>
        <dbReference type="ARBA" id="ARBA00005032"/>
    </source>
</evidence>
<dbReference type="InterPro" id="IPR014929">
    <property type="entry name" value="E2-binding"/>
</dbReference>
<dbReference type="EMBL" id="KE546995">
    <property type="protein sequence ID" value="EPY49669.1"/>
    <property type="molecule type" value="Genomic_DNA"/>
</dbReference>
<comment type="pathway">
    <text evidence="1 11">Protein modification; protein neddylation.</text>
</comment>
<dbReference type="InterPro" id="IPR030468">
    <property type="entry name" value="Uba3_N"/>
</dbReference>
<dbReference type="GO" id="GO:0005524">
    <property type="term" value="F:ATP binding"/>
    <property type="evidence" value="ECO:0007669"/>
    <property type="project" value="UniProtKB-UniRule"/>
</dbReference>
<dbReference type="FunFam" id="3.50.50.80:FF:000002">
    <property type="entry name" value="SUMO-activating enzyme subunit 2"/>
    <property type="match status" value="1"/>
</dbReference>
<sequence length="458" mass="50394">MVSLATSTSASQIDELRHSQWSQMLRRRGPFAPDVDPHLDLNGVFSSKILVVGAGGLGCEILKNLALSGFRDLHVIDMDTIDVTNLNRQFLFTENDVGNPKASVAAKAIMRRIPSTTVTAFHCRIQDKPLEYYKQFQLVVCGLDSVEARRWINSTLVSISKGGDFLPLIDGGSEGLKGQARVILPSITSCYECSLDMLTPKTSYPICTIANTPRLPEHCVEWAFLLEWPRAAVSKSENTKSSEEISIQDEGSLREEASVSLAPAFDPDIPWHVDWIVDHARARAAAFNINASEIDRFFVLGIVKRIIPAVASTNAIIAAACCNEVLKILTDCNPSLDNYMMFVGEDGTYTFTFNLEKRSDCSVCGVLTESYTYSKARPPLLSTLINHYKTTYQLTSPSVSSTSGFPLYFSSPIPLQQATSNNLSKPIVDLISPSQQLVFTDKALTTSLYVSLQDSDEP</sequence>
<reference evidence="13 14" key="1">
    <citation type="journal article" date="2011" name="Science">
        <title>Comparative functional genomics of the fission yeasts.</title>
        <authorList>
            <person name="Rhind N."/>
            <person name="Chen Z."/>
            <person name="Yassour M."/>
            <person name="Thompson D.A."/>
            <person name="Haas B.J."/>
            <person name="Habib N."/>
            <person name="Wapinski I."/>
            <person name="Roy S."/>
            <person name="Lin M.F."/>
            <person name="Heiman D.I."/>
            <person name="Young S.K."/>
            <person name="Furuya K."/>
            <person name="Guo Y."/>
            <person name="Pidoux A."/>
            <person name="Chen H.M."/>
            <person name="Robbertse B."/>
            <person name="Goldberg J.M."/>
            <person name="Aoki K."/>
            <person name="Bayne E.H."/>
            <person name="Berlin A.M."/>
            <person name="Desjardins C.A."/>
            <person name="Dobbs E."/>
            <person name="Dukaj L."/>
            <person name="Fan L."/>
            <person name="FitzGerald M.G."/>
            <person name="French C."/>
            <person name="Gujja S."/>
            <person name="Hansen K."/>
            <person name="Keifenheim D."/>
            <person name="Levin J.Z."/>
            <person name="Mosher R.A."/>
            <person name="Mueller C.A."/>
            <person name="Pfiffner J."/>
            <person name="Priest M."/>
            <person name="Russ C."/>
            <person name="Smialowska A."/>
            <person name="Swoboda P."/>
            <person name="Sykes S.M."/>
            <person name="Vaughn M."/>
            <person name="Vengrova S."/>
            <person name="Yoder R."/>
            <person name="Zeng Q."/>
            <person name="Allshire R."/>
            <person name="Baulcombe D."/>
            <person name="Birren B.W."/>
            <person name="Brown W."/>
            <person name="Ekwall K."/>
            <person name="Kellis M."/>
            <person name="Leatherwood J."/>
            <person name="Levin H."/>
            <person name="Margalit H."/>
            <person name="Martienssen R."/>
            <person name="Nieduszynski C.A."/>
            <person name="Spatafora J.W."/>
            <person name="Friedman N."/>
            <person name="Dalgaard J.Z."/>
            <person name="Baumann P."/>
            <person name="Niki H."/>
            <person name="Regev A."/>
            <person name="Nusbaum C."/>
        </authorList>
    </citation>
    <scope>NUCLEOTIDE SEQUENCE [LARGE SCALE GENOMIC DNA]</scope>
    <source>
        <strain evidence="14">OY26 / ATCC MYA-4695 / CBS 11777 / NBRC 106824 / NRRL Y48691</strain>
    </source>
</reference>
<evidence type="ECO:0000259" key="12">
    <source>
        <dbReference type="SMART" id="SM01181"/>
    </source>
</evidence>
<evidence type="ECO:0000256" key="11">
    <source>
        <dbReference type="RuleBase" id="RU368009"/>
    </source>
</evidence>
<feature type="domain" description="E2 binding" evidence="12">
    <location>
        <begin position="381"/>
        <end position="455"/>
    </location>
</feature>
<dbReference type="eggNOG" id="KOG2015">
    <property type="taxonomic scope" value="Eukaryota"/>
</dbReference>
<dbReference type="InterPro" id="IPR045886">
    <property type="entry name" value="ThiF/MoeB/HesA"/>
</dbReference>
<gene>
    <name evidence="13" type="ORF">SPOG_01550</name>
</gene>
<dbReference type="CDD" id="cd01488">
    <property type="entry name" value="Uba3_RUB"/>
    <property type="match status" value="1"/>
</dbReference>
<keyword evidence="4 11" id="KW-0436">Ligase</keyword>
<dbReference type="PROSITE" id="PS00865">
    <property type="entry name" value="UBIQUITIN_ACTIVAT_2"/>
    <property type="match status" value="1"/>
</dbReference>
<dbReference type="Gene3D" id="1.10.10.520">
    <property type="entry name" value="Ubiquitin activating enzymes (Uba3). Chain: B, domain 2"/>
    <property type="match status" value="1"/>
</dbReference>
<accession>S9VU10</accession>
<evidence type="ECO:0000313" key="14">
    <source>
        <dbReference type="Proteomes" id="UP000015464"/>
    </source>
</evidence>
<dbReference type="GO" id="GO:0019781">
    <property type="term" value="F:NEDD8 activating enzyme activity"/>
    <property type="evidence" value="ECO:0007669"/>
    <property type="project" value="UniProtKB-UniRule"/>
</dbReference>
<dbReference type="InterPro" id="IPR023318">
    <property type="entry name" value="Ub_act_enz_dom_a_sf"/>
</dbReference>
<evidence type="ECO:0000256" key="2">
    <source>
        <dbReference type="ARBA" id="ARBA00006310"/>
    </source>
</evidence>
<evidence type="ECO:0000313" key="13">
    <source>
        <dbReference type="EMBL" id="EPY49669.1"/>
    </source>
</evidence>
<comment type="similarity">
    <text evidence="2 11">Belongs to the ubiquitin-activating E1 family. UBA3 subfamily.</text>
</comment>
<dbReference type="AlphaFoldDB" id="S9VU10"/>
<dbReference type="GeneID" id="25035878"/>
<feature type="active site" description="Glycyl thioester intermediate" evidence="10">
    <location>
        <position position="207"/>
    </location>
</feature>
<dbReference type="OrthoDB" id="10255449at2759"/>
<dbReference type="Pfam" id="PF08825">
    <property type="entry name" value="E2_bind"/>
    <property type="match status" value="1"/>
</dbReference>
<dbReference type="OMA" id="PYLENYM"/>
<comment type="function">
    <text evidence="11">Catalytic subunit of the dimeric E1 enzyme, which activates NEDD8.</text>
</comment>
<dbReference type="Gene3D" id="3.40.50.720">
    <property type="entry name" value="NAD(P)-binding Rossmann-like Domain"/>
    <property type="match status" value="1"/>
</dbReference>
<dbReference type="InterPro" id="IPR000594">
    <property type="entry name" value="ThiF_NAD_FAD-bd"/>
</dbReference>
<organism evidence="13 14">
    <name type="scientific">Schizosaccharomyces cryophilus (strain OY26 / ATCC MYA-4695 / CBS 11777 / NBRC 106824 / NRRL Y48691)</name>
    <name type="common">Fission yeast</name>
    <dbReference type="NCBI Taxonomy" id="653667"/>
    <lineage>
        <taxon>Eukaryota</taxon>
        <taxon>Fungi</taxon>
        <taxon>Dikarya</taxon>
        <taxon>Ascomycota</taxon>
        <taxon>Taphrinomycotina</taxon>
        <taxon>Schizosaccharomycetes</taxon>
        <taxon>Schizosaccharomycetales</taxon>
        <taxon>Schizosaccharomycetaceae</taxon>
        <taxon>Schizosaccharomyces</taxon>
    </lineage>
</organism>
<dbReference type="GO" id="GO:0005634">
    <property type="term" value="C:nucleus"/>
    <property type="evidence" value="ECO:0007669"/>
    <property type="project" value="TreeGrafter"/>
</dbReference>
<keyword evidence="5 11" id="KW-0547">Nucleotide-binding</keyword>
<evidence type="ECO:0000256" key="10">
    <source>
        <dbReference type="PROSITE-ProRule" id="PRU10132"/>
    </source>
</evidence>
<evidence type="ECO:0000256" key="9">
    <source>
        <dbReference type="ARBA" id="ARBA00024626"/>
    </source>
</evidence>
<dbReference type="PANTHER" id="PTHR10953">
    <property type="entry name" value="UBIQUITIN-ACTIVATING ENZYME E1"/>
    <property type="match status" value="1"/>
</dbReference>
<dbReference type="GO" id="GO:0016887">
    <property type="term" value="F:ATP hydrolysis activity"/>
    <property type="evidence" value="ECO:0007669"/>
    <property type="project" value="UniProtKB-ARBA"/>
</dbReference>
<comment type="catalytic activity">
    <reaction evidence="9 11">
        <text>ATP + [NEDD8 protein] + [E1 NEDD8-activating enzyme]-L-cysteine = AMP + diphosphate + [E1 NEDD8-activating enzyme]-S-[NEDD8 protein]-yl-L-cysteine.</text>
        <dbReference type="EC" id="6.2.1.64"/>
    </reaction>
</comment>
<dbReference type="HOGENOM" id="CLU_013325_13_1_1"/>
<dbReference type="GO" id="GO:0005737">
    <property type="term" value="C:cytoplasm"/>
    <property type="evidence" value="ECO:0007669"/>
    <property type="project" value="TreeGrafter"/>
</dbReference>
<proteinExistence type="inferred from homology"/>
<evidence type="ECO:0000256" key="5">
    <source>
        <dbReference type="ARBA" id="ARBA00022741"/>
    </source>
</evidence>
<name>S9VU10_SCHCR</name>
<dbReference type="InterPro" id="IPR033127">
    <property type="entry name" value="UBQ-activ_enz_E1_Cys_AS"/>
</dbReference>
<dbReference type="EC" id="6.2.1.64" evidence="8 11"/>
<keyword evidence="6 11" id="KW-0833">Ubl conjugation pathway</keyword>
<evidence type="ECO:0000256" key="4">
    <source>
        <dbReference type="ARBA" id="ARBA00022598"/>
    </source>
</evidence>
<dbReference type="InterPro" id="IPR035985">
    <property type="entry name" value="Ubiquitin-activating_enz"/>
</dbReference>
<evidence type="ECO:0000256" key="8">
    <source>
        <dbReference type="ARBA" id="ARBA00023624"/>
    </source>
</evidence>
<dbReference type="SUPFAM" id="SSF69572">
    <property type="entry name" value="Activating enzymes of the ubiquitin-like proteins"/>
    <property type="match status" value="1"/>
</dbReference>
<dbReference type="PANTHER" id="PTHR10953:SF6">
    <property type="entry name" value="NEDD8-ACTIVATING ENZYME E1 CATALYTIC SUBUNIT"/>
    <property type="match status" value="1"/>
</dbReference>
<evidence type="ECO:0000256" key="7">
    <source>
        <dbReference type="ARBA" id="ARBA00022840"/>
    </source>
</evidence>
<dbReference type="UniPathway" id="UPA00885"/>
<evidence type="ECO:0000256" key="3">
    <source>
        <dbReference type="ARBA" id="ARBA00015203"/>
    </source>
</evidence>
<keyword evidence="14" id="KW-1185">Reference proteome</keyword>
<dbReference type="GO" id="GO:0045116">
    <property type="term" value="P:protein neddylation"/>
    <property type="evidence" value="ECO:0007669"/>
    <property type="project" value="UniProtKB-UniRule"/>
</dbReference>
<keyword evidence="7 11" id="KW-0067">ATP-binding</keyword>
<dbReference type="Proteomes" id="UP000015464">
    <property type="component" value="Unassembled WGS sequence"/>
</dbReference>
<dbReference type="Gene3D" id="3.10.290.20">
    <property type="entry name" value="Ubiquitin-like 2 activating enzyme e1b. Chain: B, domain 3"/>
    <property type="match status" value="1"/>
</dbReference>
<dbReference type="RefSeq" id="XP_013025692.1">
    <property type="nucleotide sequence ID" value="XM_013170238.1"/>
</dbReference>
<evidence type="ECO:0000256" key="6">
    <source>
        <dbReference type="ARBA" id="ARBA00022786"/>
    </source>
</evidence>
<dbReference type="Pfam" id="PF00899">
    <property type="entry name" value="ThiF"/>
    <property type="match status" value="1"/>
</dbReference>
<protein>
    <recommendedName>
        <fullName evidence="3 11">NEDD8-activating enzyme E1 catalytic subunit</fullName>
        <ecNumber evidence="8 11">6.2.1.64</ecNumber>
    </recommendedName>
</protein>